<evidence type="ECO:0000313" key="4">
    <source>
        <dbReference type="EMBL" id="UOQ68922.1"/>
    </source>
</evidence>
<keyword evidence="4" id="KW-0614">Plasmid</keyword>
<name>A0ABY4GDF7_9BACT</name>
<dbReference type="Gene3D" id="3.40.50.1110">
    <property type="entry name" value="SGNH hydrolase"/>
    <property type="match status" value="1"/>
</dbReference>
<feature type="chain" id="PRO_5046525308" evidence="2">
    <location>
        <begin position="28"/>
        <end position="474"/>
    </location>
</feature>
<dbReference type="InterPro" id="IPR039329">
    <property type="entry name" value="SIAE"/>
</dbReference>
<dbReference type="Pfam" id="PF03629">
    <property type="entry name" value="SASA"/>
    <property type="match status" value="1"/>
</dbReference>
<dbReference type="EMBL" id="CP095063">
    <property type="protein sequence ID" value="UOQ68922.1"/>
    <property type="molecule type" value="Genomic_DNA"/>
</dbReference>
<evidence type="ECO:0000256" key="1">
    <source>
        <dbReference type="ARBA" id="ARBA00022801"/>
    </source>
</evidence>
<dbReference type="Proteomes" id="UP000830401">
    <property type="component" value="Plasmid unnamed2"/>
</dbReference>
<evidence type="ECO:0000313" key="5">
    <source>
        <dbReference type="Proteomes" id="UP000830401"/>
    </source>
</evidence>
<keyword evidence="1" id="KW-0378">Hydrolase</keyword>
<evidence type="ECO:0000256" key="2">
    <source>
        <dbReference type="SAM" id="SignalP"/>
    </source>
</evidence>
<feature type="domain" description="Sialate O-acetylesterase" evidence="3">
    <location>
        <begin position="110"/>
        <end position="365"/>
    </location>
</feature>
<sequence length="474" mass="51926">MRLFAGISKWPVGLLSCLLLAAPAVQAEVTLNSLFSDHMVLQQQANVPIWGRARPGEAVTVSFKQQTVKTTADATGKWLVKLAKEPAGGPYTLRVTGDNNLAINDVLIGEVWLCSGQSNMERQLGPRPPQLPLVRWEQERDAANYPQIRQYTVPQKYASEKLDDANGNWQVCSPQTVVDFTAVGYFFAKNLYKDRKVPIGILNATFGGTPAEDWMSQSALAANPELAGFVSNYAARMNLGQGWHPTGEQLSGLYNGMINPLLPYALKGVAWYQGESNNGRADQYGNTLAALIGNWRQDFNQGNFPFLIVQIAPYKGTHPELRDGQLAVTRRVLNTALIVTTDCGDANDIHPTHKQPIGERLARAAQALAYGEKIEYSGPLYQSLSAKGNQLELRFSHTDRGLLAKDGLLKGFMIAGEDQRFVPATAVIQGKSILVYSDQVKHPVAVRYGWSDVPDVNLYNAAGLPASPFRTDGQ</sequence>
<organism evidence="4 5">
    <name type="scientific">Hymenobacter volaticus</name>
    <dbReference type="NCBI Taxonomy" id="2932254"/>
    <lineage>
        <taxon>Bacteria</taxon>
        <taxon>Pseudomonadati</taxon>
        <taxon>Bacteroidota</taxon>
        <taxon>Cytophagia</taxon>
        <taxon>Cytophagales</taxon>
        <taxon>Hymenobacteraceae</taxon>
        <taxon>Hymenobacter</taxon>
    </lineage>
</organism>
<feature type="signal peptide" evidence="2">
    <location>
        <begin position="1"/>
        <end position="27"/>
    </location>
</feature>
<evidence type="ECO:0000259" key="3">
    <source>
        <dbReference type="Pfam" id="PF03629"/>
    </source>
</evidence>
<dbReference type="PANTHER" id="PTHR22901">
    <property type="entry name" value="SIALATE O-ACETYLESTERASE"/>
    <property type="match status" value="1"/>
</dbReference>
<dbReference type="SUPFAM" id="SSF52266">
    <property type="entry name" value="SGNH hydrolase"/>
    <property type="match status" value="1"/>
</dbReference>
<protein>
    <submittedName>
        <fullName evidence="4">Sialate O-acetylesterase</fullName>
    </submittedName>
</protein>
<dbReference type="Gene3D" id="2.60.40.10">
    <property type="entry name" value="Immunoglobulins"/>
    <property type="match status" value="1"/>
</dbReference>
<dbReference type="InterPro" id="IPR005181">
    <property type="entry name" value="SASA"/>
</dbReference>
<dbReference type="RefSeq" id="WP_245126592.1">
    <property type="nucleotide sequence ID" value="NZ_CP095063.1"/>
</dbReference>
<geneLocation type="plasmid" evidence="4 5">
    <name>unnamed2</name>
</geneLocation>
<dbReference type="InterPro" id="IPR036514">
    <property type="entry name" value="SGNH_hydro_sf"/>
</dbReference>
<gene>
    <name evidence="4" type="ORF">MUN86_24770</name>
</gene>
<proteinExistence type="predicted"/>
<dbReference type="InterPro" id="IPR013783">
    <property type="entry name" value="Ig-like_fold"/>
</dbReference>
<dbReference type="PANTHER" id="PTHR22901:SF0">
    <property type="entry name" value="SIALATE O-ACETYLESTERASE"/>
    <property type="match status" value="1"/>
</dbReference>
<keyword evidence="5" id="KW-1185">Reference proteome</keyword>
<reference evidence="4" key="1">
    <citation type="submission" date="2022-04" db="EMBL/GenBank/DDBJ databases">
        <title>Hymenobacter sp. isolated from the air.</title>
        <authorList>
            <person name="Won M."/>
            <person name="Lee C.-M."/>
            <person name="Woen H.-Y."/>
            <person name="Kwon S.-W."/>
        </authorList>
    </citation>
    <scope>NUCLEOTIDE SEQUENCE</scope>
    <source>
        <strain evidence="4">5420S-77</strain>
        <plasmid evidence="4">unnamed2</plasmid>
    </source>
</reference>
<accession>A0ABY4GDF7</accession>
<keyword evidence="2" id="KW-0732">Signal</keyword>